<protein>
    <submittedName>
        <fullName evidence="3">Uncharacterized protein</fullName>
    </submittedName>
</protein>
<keyword evidence="4" id="KW-1185">Reference proteome</keyword>
<feature type="chain" id="PRO_5032406955" evidence="2">
    <location>
        <begin position="21"/>
        <end position="76"/>
    </location>
</feature>
<name>A0A840ZT48_9HYPH</name>
<dbReference type="Proteomes" id="UP000583454">
    <property type="component" value="Unassembled WGS sequence"/>
</dbReference>
<evidence type="ECO:0000256" key="1">
    <source>
        <dbReference type="SAM" id="MobiDB-lite"/>
    </source>
</evidence>
<feature type="compositionally biased region" description="Basic residues" evidence="1">
    <location>
        <begin position="62"/>
        <end position="76"/>
    </location>
</feature>
<feature type="compositionally biased region" description="Basic and acidic residues" evidence="1">
    <location>
        <begin position="52"/>
        <end position="61"/>
    </location>
</feature>
<evidence type="ECO:0000256" key="2">
    <source>
        <dbReference type="SAM" id="SignalP"/>
    </source>
</evidence>
<keyword evidence="2" id="KW-0732">Signal</keyword>
<dbReference type="RefSeq" id="WP_183573962.1">
    <property type="nucleotide sequence ID" value="NZ_JACHOP010000038.1"/>
</dbReference>
<feature type="signal peptide" evidence="2">
    <location>
        <begin position="1"/>
        <end position="20"/>
    </location>
</feature>
<dbReference type="EMBL" id="JACHOP010000038">
    <property type="protein sequence ID" value="MBB5760215.1"/>
    <property type="molecule type" value="Genomic_DNA"/>
</dbReference>
<feature type="region of interest" description="Disordered" evidence="1">
    <location>
        <begin position="26"/>
        <end position="76"/>
    </location>
</feature>
<sequence length="76" mass="8189">MRSLTVLILALAHTGSAALAMPGATVGIPLGSPDPFGTMRRGGEPPAASPDEPERRIERRPRTSRPSRHRAPRARR</sequence>
<accession>A0A840ZT48</accession>
<comment type="caution">
    <text evidence="3">The sequence shown here is derived from an EMBL/GenBank/DDBJ whole genome shotgun (WGS) entry which is preliminary data.</text>
</comment>
<evidence type="ECO:0000313" key="3">
    <source>
        <dbReference type="EMBL" id="MBB5760215.1"/>
    </source>
</evidence>
<proteinExistence type="predicted"/>
<evidence type="ECO:0000313" key="4">
    <source>
        <dbReference type="Proteomes" id="UP000583454"/>
    </source>
</evidence>
<organism evidence="3 4">
    <name type="scientific">Methylorubrum rhodinum</name>
    <dbReference type="NCBI Taxonomy" id="29428"/>
    <lineage>
        <taxon>Bacteria</taxon>
        <taxon>Pseudomonadati</taxon>
        <taxon>Pseudomonadota</taxon>
        <taxon>Alphaproteobacteria</taxon>
        <taxon>Hyphomicrobiales</taxon>
        <taxon>Methylobacteriaceae</taxon>
        <taxon>Methylorubrum</taxon>
    </lineage>
</organism>
<reference evidence="3 4" key="1">
    <citation type="submission" date="2020-08" db="EMBL/GenBank/DDBJ databases">
        <title>Genomic Encyclopedia of Type Strains, Phase IV (KMG-IV): sequencing the most valuable type-strain genomes for metagenomic binning, comparative biology and taxonomic classification.</title>
        <authorList>
            <person name="Goeker M."/>
        </authorList>
    </citation>
    <scope>NUCLEOTIDE SEQUENCE [LARGE SCALE GENOMIC DNA]</scope>
    <source>
        <strain evidence="3 4">DSM 2163</strain>
    </source>
</reference>
<dbReference type="AlphaFoldDB" id="A0A840ZT48"/>
<gene>
    <name evidence="3" type="ORF">HNR00_004962</name>
</gene>